<sequence>MPEAARPRVYSIAAGQSFVDALARHLVGTPPERLARTRLFLPNRRSVRALTQALIRHAPGQALLMPRMAALGDIDEDEGSDGFAETLDPDVPPAIPPVERRLLLTEAVRGWLVRQGRDEAPLAEALRLADALGRTLDQLTTEGLSPSEVRAALPPELAGHWTQALDFLNLVLVDWPQTLARRQQIDAADRRARLTLALARRWAESPPPWPAIAAGSTGSVPATAALLRTIARLPEGCVVLPGLDTAMDAPSMRRSGTHCPSNTRSMA</sequence>
<evidence type="ECO:0008006" key="3">
    <source>
        <dbReference type="Google" id="ProtNLM"/>
    </source>
</evidence>
<protein>
    <recommendedName>
        <fullName evidence="3">Double-strand break repair protein AddB</fullName>
    </recommendedName>
</protein>
<gene>
    <name evidence="1" type="ORF">E6W36_02325</name>
</gene>
<dbReference type="RefSeq" id="WP_222873631.1">
    <property type="nucleotide sequence ID" value="NZ_CP039704.1"/>
</dbReference>
<name>A0A4D7C716_9SPHN</name>
<accession>A0A4D7C716</accession>
<dbReference type="KEGG" id="hgn:E6W36_02325"/>
<evidence type="ECO:0000313" key="2">
    <source>
        <dbReference type="Proteomes" id="UP000298714"/>
    </source>
</evidence>
<reference evidence="2" key="1">
    <citation type="submission" date="2019-04" db="EMBL/GenBank/DDBJ databases">
        <title>Complete genome sequence of Sphingomonas sp. W1-2-3.</title>
        <authorList>
            <person name="Im W.T."/>
        </authorList>
    </citation>
    <scope>NUCLEOTIDE SEQUENCE [LARGE SCALE GENOMIC DNA]</scope>
    <source>
        <strain evidence="2">W1-2-3</strain>
    </source>
</reference>
<dbReference type="AlphaFoldDB" id="A0A4D7C716"/>
<evidence type="ECO:0000313" key="1">
    <source>
        <dbReference type="EMBL" id="QCI78858.1"/>
    </source>
</evidence>
<dbReference type="EMBL" id="CP039704">
    <property type="protein sequence ID" value="QCI78858.1"/>
    <property type="molecule type" value="Genomic_DNA"/>
</dbReference>
<organism evidence="1 2">
    <name type="scientific">Hankyongella ginsenosidimutans</name>
    <dbReference type="NCBI Taxonomy" id="1763828"/>
    <lineage>
        <taxon>Bacteria</taxon>
        <taxon>Pseudomonadati</taxon>
        <taxon>Pseudomonadota</taxon>
        <taxon>Alphaproteobacteria</taxon>
        <taxon>Sphingomonadales</taxon>
        <taxon>Sphingomonadaceae</taxon>
        <taxon>Hankyongella</taxon>
    </lineage>
</organism>
<dbReference type="Proteomes" id="UP000298714">
    <property type="component" value="Chromosome"/>
</dbReference>
<keyword evidence="2" id="KW-1185">Reference proteome</keyword>
<proteinExistence type="predicted"/>